<dbReference type="GO" id="GO:0034967">
    <property type="term" value="C:Set3 complex"/>
    <property type="evidence" value="ECO:0007669"/>
    <property type="project" value="TreeGrafter"/>
</dbReference>
<dbReference type="OrthoDB" id="10258692at2759"/>
<dbReference type="PROSITE" id="PS51293">
    <property type="entry name" value="SANT"/>
    <property type="match status" value="1"/>
</dbReference>
<dbReference type="Proteomes" id="UP000245771">
    <property type="component" value="Unassembled WGS sequence"/>
</dbReference>
<sequence>MDEDQDGDAEELYLGTKDKGWGKSVYDDDNGFVADPKAFYESDFDPDFWSEEEMTIFARRYSLFPKQFGKIAASLPQKTTAQCVAYYYLTKKED</sequence>
<name>A0A316VNN2_9BASI</name>
<reference evidence="2 3" key="1">
    <citation type="journal article" date="2018" name="Mol. Biol. Evol.">
        <title>Broad Genomic Sampling Reveals a Smut Pathogenic Ancestry of the Fungal Clade Ustilaginomycotina.</title>
        <authorList>
            <person name="Kijpornyongpan T."/>
            <person name="Mondo S.J."/>
            <person name="Barry K."/>
            <person name="Sandor L."/>
            <person name="Lee J."/>
            <person name="Lipzen A."/>
            <person name="Pangilinan J."/>
            <person name="LaButti K."/>
            <person name="Hainaut M."/>
            <person name="Henrissat B."/>
            <person name="Grigoriev I.V."/>
            <person name="Spatafora J.W."/>
            <person name="Aime M.C."/>
        </authorList>
    </citation>
    <scope>NUCLEOTIDE SEQUENCE [LARGE SCALE GENOMIC DNA]</scope>
    <source>
        <strain evidence="2 3">MCA 3882</strain>
    </source>
</reference>
<gene>
    <name evidence="2" type="ORF">FA14DRAFT_117644</name>
</gene>
<dbReference type="Gene3D" id="1.10.10.60">
    <property type="entry name" value="Homeodomain-like"/>
    <property type="match status" value="1"/>
</dbReference>
<dbReference type="InParanoid" id="A0A316VNN2"/>
<dbReference type="PANTHER" id="PTHR13992:SF39">
    <property type="entry name" value="SMRTER, ISOFORM G"/>
    <property type="match status" value="1"/>
</dbReference>
<dbReference type="STRING" id="1280837.A0A316VNN2"/>
<feature type="non-terminal residue" evidence="2">
    <location>
        <position position="94"/>
    </location>
</feature>
<evidence type="ECO:0000313" key="2">
    <source>
        <dbReference type="EMBL" id="PWN37731.1"/>
    </source>
</evidence>
<dbReference type="GO" id="GO:0006357">
    <property type="term" value="P:regulation of transcription by RNA polymerase II"/>
    <property type="evidence" value="ECO:0007669"/>
    <property type="project" value="TreeGrafter"/>
</dbReference>
<protein>
    <recommendedName>
        <fullName evidence="1">SANT domain-containing protein</fullName>
    </recommendedName>
</protein>
<dbReference type="InterPro" id="IPR051571">
    <property type="entry name" value="N-CoR_corepressor"/>
</dbReference>
<dbReference type="Pfam" id="PF00249">
    <property type="entry name" value="Myb_DNA-binding"/>
    <property type="match status" value="1"/>
</dbReference>
<dbReference type="InterPro" id="IPR009057">
    <property type="entry name" value="Homeodomain-like_sf"/>
</dbReference>
<feature type="domain" description="SANT" evidence="1">
    <location>
        <begin position="49"/>
        <end position="94"/>
    </location>
</feature>
<dbReference type="EMBL" id="KZ819602">
    <property type="protein sequence ID" value="PWN37731.1"/>
    <property type="molecule type" value="Genomic_DNA"/>
</dbReference>
<dbReference type="InterPro" id="IPR017884">
    <property type="entry name" value="SANT_dom"/>
</dbReference>
<dbReference type="SMART" id="SM00717">
    <property type="entry name" value="SANT"/>
    <property type="match status" value="1"/>
</dbReference>
<dbReference type="RefSeq" id="XP_025358033.1">
    <property type="nucleotide sequence ID" value="XM_025496243.1"/>
</dbReference>
<dbReference type="InterPro" id="IPR001005">
    <property type="entry name" value="SANT/Myb"/>
</dbReference>
<dbReference type="GeneID" id="37018024"/>
<organism evidence="2 3">
    <name type="scientific">Meira miltonrushii</name>
    <dbReference type="NCBI Taxonomy" id="1280837"/>
    <lineage>
        <taxon>Eukaryota</taxon>
        <taxon>Fungi</taxon>
        <taxon>Dikarya</taxon>
        <taxon>Basidiomycota</taxon>
        <taxon>Ustilaginomycotina</taxon>
        <taxon>Exobasidiomycetes</taxon>
        <taxon>Exobasidiales</taxon>
        <taxon>Brachybasidiaceae</taxon>
        <taxon>Meira</taxon>
    </lineage>
</organism>
<evidence type="ECO:0000313" key="3">
    <source>
        <dbReference type="Proteomes" id="UP000245771"/>
    </source>
</evidence>
<keyword evidence="3" id="KW-1185">Reference proteome</keyword>
<proteinExistence type="predicted"/>
<evidence type="ECO:0000259" key="1">
    <source>
        <dbReference type="PROSITE" id="PS51293"/>
    </source>
</evidence>
<dbReference type="PANTHER" id="PTHR13992">
    <property type="entry name" value="NUCLEAR RECEPTOR CO-REPRESSOR RELATED NCOR"/>
    <property type="match status" value="1"/>
</dbReference>
<dbReference type="SUPFAM" id="SSF46689">
    <property type="entry name" value="Homeodomain-like"/>
    <property type="match status" value="1"/>
</dbReference>
<accession>A0A316VNN2</accession>
<dbReference type="AlphaFoldDB" id="A0A316VNN2"/>